<keyword evidence="7" id="KW-0444">Lipid biosynthesis</keyword>
<evidence type="ECO:0000313" key="17">
    <source>
        <dbReference type="EMBL" id="VVC41068.1"/>
    </source>
</evidence>
<dbReference type="EMBL" id="CABPRJ010001911">
    <property type="protein sequence ID" value="VVC41068.1"/>
    <property type="molecule type" value="Genomic_DNA"/>
</dbReference>
<feature type="transmembrane region" description="Helical" evidence="16">
    <location>
        <begin position="263"/>
        <end position="282"/>
    </location>
</feature>
<keyword evidence="5 16" id="KW-1133">Transmembrane helix</keyword>
<dbReference type="Gene3D" id="1.20.120.1760">
    <property type="match status" value="1"/>
</dbReference>
<keyword evidence="7" id="KW-0594">Phospholipid biosynthesis</keyword>
<dbReference type="GO" id="GO:0004142">
    <property type="term" value="F:diacylglycerol cholinephosphotransferase activity"/>
    <property type="evidence" value="ECO:0007669"/>
    <property type="project" value="UniProtKB-EC"/>
</dbReference>
<dbReference type="AlphaFoldDB" id="A0A5E4N8I8"/>
<name>A0A5E4N8I8_9HEMI</name>
<reference evidence="17 18" key="1">
    <citation type="submission" date="2019-08" db="EMBL/GenBank/DDBJ databases">
        <authorList>
            <person name="Alioto T."/>
            <person name="Alioto T."/>
            <person name="Gomez Garrido J."/>
        </authorList>
    </citation>
    <scope>NUCLEOTIDE SEQUENCE [LARGE SCALE GENOMIC DNA]</scope>
</reference>
<dbReference type="Pfam" id="PF01066">
    <property type="entry name" value="CDP-OH_P_transf"/>
    <property type="match status" value="1"/>
</dbReference>
<comment type="subcellular location">
    <subcellularLocation>
        <location evidence="1">Membrane</location>
        <topology evidence="1">Multi-pass membrane protein</topology>
    </subcellularLocation>
</comment>
<sequence length="435" mass="49027">MQNKYSRIITMFSFTKDKILLPVQLKKLGEHTYKCESRSMTDLYLQPFWNWLVLKTPIWLAPNLITLIGLIVNIVTTLVIIYYSPDANSEIPRWASLLCGFGLFVYQSLDAIDGKQARRTGSSSPLGELFDHGCDSVSTVFITISACISVKLGEYPSWMLLQSFFAVALFYFAHWQTYVSGTLRFGKFDVTETQLSIIFLHLMSAIFGTGIWDCEIPYFNFKLKFILLIMTLTISLFLAKSNLFVILTGGVGKNGSSVAGTSVLSPAIPLLLVILPGYIISCKSTENIYENHPILYIMSFGLVTAKITNKLVIAHMTKSPIQYIDSTLIGPAMLFLNQYFNCVLPEYYVLWVCMLWTGFDLAVYSIFVCKEICDYLRVYLFYITATMSNTKIHTSSKITVSKNGSNNSGGSYQTFKYPSTSTMTSFIYPSKTKTK</sequence>
<evidence type="ECO:0000256" key="3">
    <source>
        <dbReference type="ARBA" id="ARBA00022679"/>
    </source>
</evidence>
<dbReference type="PANTHER" id="PTHR10414:SF37">
    <property type="entry name" value="BB IN A BOXCAR, ISOFORM C"/>
    <property type="match status" value="1"/>
</dbReference>
<dbReference type="GO" id="GO:0006646">
    <property type="term" value="P:phosphatidylethanolamine biosynthetic process"/>
    <property type="evidence" value="ECO:0007669"/>
    <property type="project" value="TreeGrafter"/>
</dbReference>
<feature type="transmembrane region" description="Helical" evidence="16">
    <location>
        <begin position="294"/>
        <end position="315"/>
    </location>
</feature>
<proteinExistence type="inferred from homology"/>
<evidence type="ECO:0000256" key="5">
    <source>
        <dbReference type="ARBA" id="ARBA00022989"/>
    </source>
</evidence>
<keyword evidence="6 16" id="KW-0472">Membrane</keyword>
<evidence type="ECO:0000256" key="9">
    <source>
        <dbReference type="ARBA" id="ARBA00036100"/>
    </source>
</evidence>
<keyword evidence="7" id="KW-0443">Lipid metabolism</keyword>
<dbReference type="OrthoDB" id="196717at2759"/>
<organism evidence="17 18">
    <name type="scientific">Cinara cedri</name>
    <dbReference type="NCBI Taxonomy" id="506608"/>
    <lineage>
        <taxon>Eukaryota</taxon>
        <taxon>Metazoa</taxon>
        <taxon>Ecdysozoa</taxon>
        <taxon>Arthropoda</taxon>
        <taxon>Hexapoda</taxon>
        <taxon>Insecta</taxon>
        <taxon>Pterygota</taxon>
        <taxon>Neoptera</taxon>
        <taxon>Paraneoptera</taxon>
        <taxon>Hemiptera</taxon>
        <taxon>Sternorrhyncha</taxon>
        <taxon>Aphidomorpha</taxon>
        <taxon>Aphidoidea</taxon>
        <taxon>Aphididae</taxon>
        <taxon>Lachninae</taxon>
        <taxon>Cinara</taxon>
    </lineage>
</organism>
<feature type="transmembrane region" description="Helical" evidence="16">
    <location>
        <begin position="195"/>
        <end position="213"/>
    </location>
</feature>
<evidence type="ECO:0000256" key="10">
    <source>
        <dbReference type="ARBA" id="ARBA00036651"/>
    </source>
</evidence>
<feature type="transmembrane region" description="Helical" evidence="16">
    <location>
        <begin position="91"/>
        <end position="109"/>
    </location>
</feature>
<dbReference type="PIRSF" id="PIRSF015665">
    <property type="entry name" value="CHOPT"/>
    <property type="match status" value="1"/>
</dbReference>
<dbReference type="GO" id="GO:0005789">
    <property type="term" value="C:endoplasmic reticulum membrane"/>
    <property type="evidence" value="ECO:0007669"/>
    <property type="project" value="TreeGrafter"/>
</dbReference>
<comment type="catalytic activity">
    <reaction evidence="14">
        <text>CDP-choline + a 1,2-diacyl-sn-glycerol = a 1,2-diacyl-sn-glycero-3-phosphocholine + CMP + H(+)</text>
        <dbReference type="Rhea" id="RHEA:32939"/>
        <dbReference type="ChEBI" id="CHEBI:15378"/>
        <dbReference type="ChEBI" id="CHEBI:17815"/>
        <dbReference type="ChEBI" id="CHEBI:57643"/>
        <dbReference type="ChEBI" id="CHEBI:58779"/>
        <dbReference type="ChEBI" id="CHEBI:60377"/>
        <dbReference type="EC" id="2.7.8.2"/>
    </reaction>
    <physiologicalReaction direction="left-to-right" evidence="14">
        <dbReference type="Rhea" id="RHEA:32940"/>
    </physiologicalReaction>
</comment>
<keyword evidence="3 15" id="KW-0808">Transferase</keyword>
<keyword evidence="4 16" id="KW-0812">Transmembrane</keyword>
<evidence type="ECO:0000256" key="14">
    <source>
        <dbReference type="ARBA" id="ARBA00048570"/>
    </source>
</evidence>
<dbReference type="InterPro" id="IPR000462">
    <property type="entry name" value="CDP-OH_P_trans"/>
</dbReference>
<dbReference type="FunFam" id="1.20.120.1760:FF:000002">
    <property type="entry name" value="Choline/ethanolamine phosphotransferase 1"/>
    <property type="match status" value="1"/>
</dbReference>
<comment type="catalytic activity">
    <reaction evidence="11">
        <text>1-hexadecanoyl-2-(9Z-octadecenoyl)-sn-glycerol + CDP-choline = 1-hexadecanoyl-2-(9Z-octadecenoyl)-sn-glycero-3-phosphocholine + CMP + H(+)</text>
        <dbReference type="Rhea" id="RHEA:54244"/>
        <dbReference type="ChEBI" id="CHEBI:15378"/>
        <dbReference type="ChEBI" id="CHEBI:58779"/>
        <dbReference type="ChEBI" id="CHEBI:60377"/>
        <dbReference type="ChEBI" id="CHEBI:73001"/>
        <dbReference type="ChEBI" id="CHEBI:75466"/>
    </reaction>
    <physiologicalReaction direction="left-to-right" evidence="11">
        <dbReference type="Rhea" id="RHEA:54245"/>
    </physiologicalReaction>
</comment>
<comment type="catalytic activity">
    <reaction evidence="9">
        <text>1-hexadecanoyl-2-(4Z,7Z,10Z,13Z,16Z,19Z-docosahexaenoyl)-sn-glycerol + CDP-choline = 1-hexadecanoyl-2-(4Z,7Z,10Z,13Z,16Z,19Z-docosahexaenoyl)-sn-glycero-3-phosphocholine + CMP + H(+)</text>
        <dbReference type="Rhea" id="RHEA:54332"/>
        <dbReference type="ChEBI" id="CHEBI:15378"/>
        <dbReference type="ChEBI" id="CHEBI:58779"/>
        <dbReference type="ChEBI" id="CHEBI:60377"/>
        <dbReference type="ChEBI" id="CHEBI:74963"/>
        <dbReference type="ChEBI" id="CHEBI:82949"/>
    </reaction>
    <physiologicalReaction direction="left-to-right" evidence="9">
        <dbReference type="Rhea" id="RHEA:54333"/>
    </physiologicalReaction>
</comment>
<dbReference type="GO" id="GO:0004307">
    <property type="term" value="F:ethanolaminephosphotransferase activity"/>
    <property type="evidence" value="ECO:0007669"/>
    <property type="project" value="TreeGrafter"/>
</dbReference>
<evidence type="ECO:0000256" key="12">
    <source>
        <dbReference type="ARBA" id="ARBA00037890"/>
    </source>
</evidence>
<dbReference type="InterPro" id="IPR048254">
    <property type="entry name" value="CDP_ALCOHOL_P_TRANSF_CS"/>
</dbReference>
<comment type="similarity">
    <text evidence="2 15">Belongs to the CDP-alcohol phosphatidyltransferase class-I family.</text>
</comment>
<dbReference type="Proteomes" id="UP000325440">
    <property type="component" value="Unassembled WGS sequence"/>
</dbReference>
<feature type="transmembrane region" description="Helical" evidence="16">
    <location>
        <begin position="158"/>
        <end position="175"/>
    </location>
</feature>
<evidence type="ECO:0000256" key="6">
    <source>
        <dbReference type="ARBA" id="ARBA00023136"/>
    </source>
</evidence>
<dbReference type="GO" id="GO:0005794">
    <property type="term" value="C:Golgi apparatus"/>
    <property type="evidence" value="ECO:0007669"/>
    <property type="project" value="TreeGrafter"/>
</dbReference>
<keyword evidence="18" id="KW-1185">Reference proteome</keyword>
<keyword evidence="8" id="KW-1208">Phospholipid metabolism</keyword>
<feature type="transmembrane region" description="Helical" evidence="16">
    <location>
        <begin position="64"/>
        <end position="85"/>
    </location>
</feature>
<comment type="pathway">
    <text evidence="12">Phospholipid metabolism; phosphatidylcholine biosynthesis; phosphatidylcholine from phosphocholine: step 2/2.</text>
</comment>
<dbReference type="PROSITE" id="PS00379">
    <property type="entry name" value="CDP_ALCOHOL_P_TRANSF"/>
    <property type="match status" value="1"/>
</dbReference>
<gene>
    <name evidence="17" type="ORF">CINCED_3A017135</name>
</gene>
<accession>A0A5E4N8I8</accession>
<evidence type="ECO:0000256" key="16">
    <source>
        <dbReference type="SAM" id="Phobius"/>
    </source>
</evidence>
<evidence type="ECO:0000256" key="8">
    <source>
        <dbReference type="ARBA" id="ARBA00023264"/>
    </source>
</evidence>
<dbReference type="InterPro" id="IPR014472">
    <property type="entry name" value="CHOPT"/>
</dbReference>
<dbReference type="InterPro" id="IPR043130">
    <property type="entry name" value="CDP-OH_PTrfase_TM_dom"/>
</dbReference>
<evidence type="ECO:0000256" key="1">
    <source>
        <dbReference type="ARBA" id="ARBA00004141"/>
    </source>
</evidence>
<dbReference type="EC" id="2.7.8.2" evidence="13"/>
<evidence type="ECO:0000256" key="15">
    <source>
        <dbReference type="RuleBase" id="RU003750"/>
    </source>
</evidence>
<evidence type="ECO:0000256" key="4">
    <source>
        <dbReference type="ARBA" id="ARBA00022692"/>
    </source>
</evidence>
<feature type="transmembrane region" description="Helical" evidence="16">
    <location>
        <begin position="347"/>
        <end position="367"/>
    </location>
</feature>
<evidence type="ECO:0000256" key="11">
    <source>
        <dbReference type="ARBA" id="ARBA00036890"/>
    </source>
</evidence>
<evidence type="ECO:0000256" key="7">
    <source>
        <dbReference type="ARBA" id="ARBA00023209"/>
    </source>
</evidence>
<evidence type="ECO:0000256" key="2">
    <source>
        <dbReference type="ARBA" id="ARBA00010441"/>
    </source>
</evidence>
<evidence type="ECO:0000313" key="18">
    <source>
        <dbReference type="Proteomes" id="UP000325440"/>
    </source>
</evidence>
<evidence type="ECO:0000256" key="13">
    <source>
        <dbReference type="ARBA" id="ARBA00038987"/>
    </source>
</evidence>
<dbReference type="PANTHER" id="PTHR10414">
    <property type="entry name" value="ETHANOLAMINEPHOSPHOTRANSFERASE"/>
    <property type="match status" value="1"/>
</dbReference>
<feature type="transmembrane region" description="Helical" evidence="16">
    <location>
        <begin position="225"/>
        <end position="251"/>
    </location>
</feature>
<protein>
    <recommendedName>
        <fullName evidence="13">diacylglycerol cholinephosphotransferase</fullName>
        <ecNumber evidence="13">2.7.8.2</ecNumber>
    </recommendedName>
</protein>
<comment type="catalytic activity">
    <reaction evidence="10">
        <text>1,2-dioctanoyl-sn-glycerol + CDP-choline = 1,2-dioctanoyl-sn-glycero-3-phosphocholine + CMP + H(+)</text>
        <dbReference type="Rhea" id="RHEA:54232"/>
        <dbReference type="ChEBI" id="CHEBI:15378"/>
        <dbReference type="ChEBI" id="CHEBI:58779"/>
        <dbReference type="ChEBI" id="CHEBI:60377"/>
        <dbReference type="ChEBI" id="CHEBI:76979"/>
        <dbReference type="ChEBI" id="CHEBI:78228"/>
    </reaction>
    <physiologicalReaction direction="left-to-right" evidence="10">
        <dbReference type="Rhea" id="RHEA:54233"/>
    </physiologicalReaction>
</comment>